<dbReference type="GO" id="GO:0005737">
    <property type="term" value="C:cytoplasm"/>
    <property type="evidence" value="ECO:0007669"/>
    <property type="project" value="UniProtKB-ARBA"/>
</dbReference>
<dbReference type="SMART" id="SM00382">
    <property type="entry name" value="AAA"/>
    <property type="match status" value="1"/>
</dbReference>
<evidence type="ECO:0000313" key="13">
    <source>
        <dbReference type="Proteomes" id="UP000319342"/>
    </source>
</evidence>
<dbReference type="Proteomes" id="UP000319342">
    <property type="component" value="Chromosome"/>
</dbReference>
<dbReference type="AlphaFoldDB" id="A0A518CWC7"/>
<organism evidence="12 13">
    <name type="scientific">Rohdeia mirabilis</name>
    <dbReference type="NCBI Taxonomy" id="2528008"/>
    <lineage>
        <taxon>Bacteria</taxon>
        <taxon>Pseudomonadati</taxon>
        <taxon>Planctomycetota</taxon>
        <taxon>Planctomycetia</taxon>
        <taxon>Planctomycetia incertae sedis</taxon>
        <taxon>Rohdeia</taxon>
    </lineage>
</organism>
<keyword evidence="2" id="KW-0813">Transport</keyword>
<dbReference type="RefSeq" id="WP_145183386.1">
    <property type="nucleotide sequence ID" value="NZ_CP036290.1"/>
</dbReference>
<dbReference type="CDD" id="cd18544">
    <property type="entry name" value="ABC_6TM_TmrA_like"/>
    <property type="match status" value="1"/>
</dbReference>
<feature type="transmembrane region" description="Helical" evidence="9">
    <location>
        <begin position="47"/>
        <end position="65"/>
    </location>
</feature>
<keyword evidence="13" id="KW-1185">Reference proteome</keyword>
<dbReference type="PANTHER" id="PTHR43394">
    <property type="entry name" value="ATP-DEPENDENT PERMEASE MDL1, MITOCHONDRIAL"/>
    <property type="match status" value="1"/>
</dbReference>
<dbReference type="Pfam" id="PF00005">
    <property type="entry name" value="ABC_tran"/>
    <property type="match status" value="1"/>
</dbReference>
<dbReference type="FunFam" id="3.40.50.300:FF:000604">
    <property type="entry name" value="ABC transporter B family member 28"/>
    <property type="match status" value="1"/>
</dbReference>
<sequence length="641" mass="71052">MSTPPPTDRPVNRAEKVAKIDVDFDEKGSLDTGLLARMWSVMRPQRWLIAASLVLLLITQALRIAQPLLVALAIDLYLAPQAAEGRWANVVGLWRSVETRVQSVFGDSVHPLAILAGALMVLVAAEYVARRGQVWLLELAGQNALRNLRVRVYRHLQSLSSSFYDRTPVGRLIGRVTTDIEALQELFSTGVVTILGDLVNITVMTVVLFYVNSELALVSMCVVPIFLVVTTFVRKRVRTAQDLFVSWRSKMAAFIHEHIVGMSIVQSSTREEDTRQRFGGVTGEMLSSQLTVVRWESSLSALVEMLGSFTTALILWYGGGLIAEELSVPDAAAVGLTVGTLFFFVDLMGRFFQPLTELTLKITVLQNAASAASKVFRLLDHAEHLAEPSEPASPDAVGRIEFDDVRFRYPTRLDEEVLRGLSFTIEPGERVAIVGATGSGKSTLLRLITRLYDVTSGAIRIDGVDVRDMTLRDLRSRIAVVHQDVFLFEGTVMENLQLSRGEITREEALASAGRLNLDEVVERFDSGYDTVLAERGRNLSAGERQLIAFARTMAAAPKLVLMDEATSNIDTHTEELLEEAVDELLASRTSLVVAHRLSTIRHSDRILVMDKGRILEQGSHDALMAAGGRYRELYERQYQED</sequence>
<dbReference type="SUPFAM" id="SSF52540">
    <property type="entry name" value="P-loop containing nucleoside triphosphate hydrolases"/>
    <property type="match status" value="1"/>
</dbReference>
<evidence type="ECO:0000256" key="4">
    <source>
        <dbReference type="ARBA" id="ARBA00022741"/>
    </source>
</evidence>
<dbReference type="EMBL" id="CP036290">
    <property type="protein sequence ID" value="QDU83529.1"/>
    <property type="molecule type" value="Genomic_DNA"/>
</dbReference>
<gene>
    <name evidence="12" type="primary">yheH</name>
    <name evidence="12" type="ORF">Pla163_06280</name>
</gene>
<dbReference type="SUPFAM" id="SSF90123">
    <property type="entry name" value="ABC transporter transmembrane region"/>
    <property type="match status" value="1"/>
</dbReference>
<dbReference type="PROSITE" id="PS00211">
    <property type="entry name" value="ABC_TRANSPORTER_1"/>
    <property type="match status" value="1"/>
</dbReference>
<dbReference type="PROSITE" id="PS50893">
    <property type="entry name" value="ABC_TRANSPORTER_2"/>
    <property type="match status" value="1"/>
</dbReference>
<dbReference type="Pfam" id="PF00664">
    <property type="entry name" value="ABC_membrane"/>
    <property type="match status" value="1"/>
</dbReference>
<dbReference type="InterPro" id="IPR011527">
    <property type="entry name" value="ABC1_TM_dom"/>
</dbReference>
<feature type="transmembrane region" description="Helical" evidence="9">
    <location>
        <begin position="215"/>
        <end position="233"/>
    </location>
</feature>
<dbReference type="InterPro" id="IPR039421">
    <property type="entry name" value="Type_1_exporter"/>
</dbReference>
<keyword evidence="12" id="KW-0378">Hydrolase</keyword>
<feature type="domain" description="ABC transmembrane type-1" evidence="11">
    <location>
        <begin position="50"/>
        <end position="367"/>
    </location>
</feature>
<dbReference type="InterPro" id="IPR003439">
    <property type="entry name" value="ABC_transporter-like_ATP-bd"/>
</dbReference>
<dbReference type="InterPro" id="IPR027417">
    <property type="entry name" value="P-loop_NTPase"/>
</dbReference>
<dbReference type="InterPro" id="IPR036640">
    <property type="entry name" value="ABC1_TM_sf"/>
</dbReference>
<keyword evidence="4" id="KW-0547">Nucleotide-binding</keyword>
<dbReference type="GO" id="GO:0016887">
    <property type="term" value="F:ATP hydrolysis activity"/>
    <property type="evidence" value="ECO:0007669"/>
    <property type="project" value="InterPro"/>
</dbReference>
<evidence type="ECO:0000256" key="5">
    <source>
        <dbReference type="ARBA" id="ARBA00022840"/>
    </source>
</evidence>
<evidence type="ECO:0000256" key="7">
    <source>
        <dbReference type="ARBA" id="ARBA00023136"/>
    </source>
</evidence>
<dbReference type="OrthoDB" id="9762778at2"/>
<keyword evidence="5 12" id="KW-0067">ATP-binding</keyword>
<dbReference type="GO" id="GO:0015421">
    <property type="term" value="F:ABC-type oligopeptide transporter activity"/>
    <property type="evidence" value="ECO:0007669"/>
    <property type="project" value="TreeGrafter"/>
</dbReference>
<accession>A0A518CWC7</accession>
<dbReference type="GO" id="GO:0005524">
    <property type="term" value="F:ATP binding"/>
    <property type="evidence" value="ECO:0007669"/>
    <property type="project" value="UniProtKB-KW"/>
</dbReference>
<dbReference type="PANTHER" id="PTHR43394:SF1">
    <property type="entry name" value="ATP-BINDING CASSETTE SUB-FAMILY B MEMBER 10, MITOCHONDRIAL"/>
    <property type="match status" value="1"/>
</dbReference>
<evidence type="ECO:0000256" key="1">
    <source>
        <dbReference type="ARBA" id="ARBA00004651"/>
    </source>
</evidence>
<evidence type="ECO:0000256" key="3">
    <source>
        <dbReference type="ARBA" id="ARBA00022692"/>
    </source>
</evidence>
<proteinExistence type="predicted"/>
<reference evidence="12 13" key="1">
    <citation type="submission" date="2019-02" db="EMBL/GenBank/DDBJ databases">
        <title>Deep-cultivation of Planctomycetes and their phenomic and genomic characterization uncovers novel biology.</title>
        <authorList>
            <person name="Wiegand S."/>
            <person name="Jogler M."/>
            <person name="Boedeker C."/>
            <person name="Pinto D."/>
            <person name="Vollmers J."/>
            <person name="Rivas-Marin E."/>
            <person name="Kohn T."/>
            <person name="Peeters S.H."/>
            <person name="Heuer A."/>
            <person name="Rast P."/>
            <person name="Oberbeckmann S."/>
            <person name="Bunk B."/>
            <person name="Jeske O."/>
            <person name="Meyerdierks A."/>
            <person name="Storesund J.E."/>
            <person name="Kallscheuer N."/>
            <person name="Luecker S."/>
            <person name="Lage O.M."/>
            <person name="Pohl T."/>
            <person name="Merkel B.J."/>
            <person name="Hornburger P."/>
            <person name="Mueller R.-W."/>
            <person name="Bruemmer F."/>
            <person name="Labrenz M."/>
            <person name="Spormann A.M."/>
            <person name="Op den Camp H."/>
            <person name="Overmann J."/>
            <person name="Amann R."/>
            <person name="Jetten M.S.M."/>
            <person name="Mascher T."/>
            <person name="Medema M.H."/>
            <person name="Devos D.P."/>
            <person name="Kaster A.-K."/>
            <person name="Ovreas L."/>
            <person name="Rohde M."/>
            <person name="Galperin M.Y."/>
            <person name="Jogler C."/>
        </authorList>
    </citation>
    <scope>NUCLEOTIDE SEQUENCE [LARGE SCALE GENOMIC DNA]</scope>
    <source>
        <strain evidence="12 13">Pla163</strain>
    </source>
</reference>
<feature type="transmembrane region" description="Helical" evidence="9">
    <location>
        <begin position="109"/>
        <end position="129"/>
    </location>
</feature>
<evidence type="ECO:0000256" key="9">
    <source>
        <dbReference type="SAM" id="Phobius"/>
    </source>
</evidence>
<evidence type="ECO:0000256" key="2">
    <source>
        <dbReference type="ARBA" id="ARBA00022448"/>
    </source>
</evidence>
<evidence type="ECO:0000256" key="6">
    <source>
        <dbReference type="ARBA" id="ARBA00022989"/>
    </source>
</evidence>
<evidence type="ECO:0000259" key="11">
    <source>
        <dbReference type="PROSITE" id="PS50929"/>
    </source>
</evidence>
<keyword evidence="7 9" id="KW-0472">Membrane</keyword>
<keyword evidence="6 9" id="KW-1133">Transmembrane helix</keyword>
<dbReference type="Gene3D" id="1.20.1560.10">
    <property type="entry name" value="ABC transporter type 1, transmembrane domain"/>
    <property type="match status" value="2"/>
</dbReference>
<dbReference type="PROSITE" id="PS50929">
    <property type="entry name" value="ABC_TM1F"/>
    <property type="match status" value="1"/>
</dbReference>
<dbReference type="InterPro" id="IPR003593">
    <property type="entry name" value="AAA+_ATPase"/>
</dbReference>
<evidence type="ECO:0000259" key="10">
    <source>
        <dbReference type="PROSITE" id="PS50893"/>
    </source>
</evidence>
<keyword evidence="3 9" id="KW-0812">Transmembrane</keyword>
<dbReference type="InterPro" id="IPR017871">
    <property type="entry name" value="ABC_transporter-like_CS"/>
</dbReference>
<comment type="subcellular location">
    <subcellularLocation>
        <location evidence="1">Cell membrane</location>
        <topology evidence="1">Multi-pass membrane protein</topology>
    </subcellularLocation>
</comment>
<feature type="domain" description="ABC transporter" evidence="10">
    <location>
        <begin position="400"/>
        <end position="636"/>
    </location>
</feature>
<protein>
    <recommendedName>
        <fullName evidence="8">Multidrug resistance-like ATP-binding protein MdlB</fullName>
    </recommendedName>
</protein>
<name>A0A518CWC7_9BACT</name>
<evidence type="ECO:0000256" key="8">
    <source>
        <dbReference type="ARBA" id="ARBA00040960"/>
    </source>
</evidence>
<dbReference type="Gene3D" id="3.40.50.300">
    <property type="entry name" value="P-loop containing nucleotide triphosphate hydrolases"/>
    <property type="match status" value="1"/>
</dbReference>
<evidence type="ECO:0000313" key="12">
    <source>
        <dbReference type="EMBL" id="QDU83529.1"/>
    </source>
</evidence>
<dbReference type="GO" id="GO:0005886">
    <property type="term" value="C:plasma membrane"/>
    <property type="evidence" value="ECO:0007669"/>
    <property type="project" value="UniProtKB-SubCell"/>
</dbReference>